<dbReference type="EMBL" id="JAXCEI010000005">
    <property type="protein sequence ID" value="MFA1539963.1"/>
    <property type="molecule type" value="Genomic_DNA"/>
</dbReference>
<keyword evidence="2" id="KW-1185">Reference proteome</keyword>
<reference evidence="1 2" key="1">
    <citation type="submission" date="2023-11" db="EMBL/GenBank/DDBJ databases">
        <title>Actinomadura monticuli sp. nov., isolated from volcanic ash.</title>
        <authorList>
            <person name="Lee S.D."/>
            <person name="Yang H."/>
            <person name="Kim I.S."/>
        </authorList>
    </citation>
    <scope>NUCLEOTIDE SEQUENCE [LARGE SCALE GENOMIC DNA]</scope>
    <source>
        <strain evidence="1 2">DLS-62</strain>
    </source>
</reference>
<protein>
    <recommendedName>
        <fullName evidence="3">Cytidylate kinase</fullName>
    </recommendedName>
</protein>
<evidence type="ECO:0008006" key="3">
    <source>
        <dbReference type="Google" id="ProtNLM"/>
    </source>
</evidence>
<gene>
    <name evidence="1" type="ORF">SM611_13580</name>
</gene>
<organism evidence="1 2">
    <name type="scientific">Actinomadura monticuli</name>
    <dbReference type="NCBI Taxonomy" id="3097367"/>
    <lineage>
        <taxon>Bacteria</taxon>
        <taxon>Bacillati</taxon>
        <taxon>Actinomycetota</taxon>
        <taxon>Actinomycetes</taxon>
        <taxon>Streptosporangiales</taxon>
        <taxon>Thermomonosporaceae</taxon>
        <taxon>Actinomadura</taxon>
    </lineage>
</organism>
<dbReference type="InterPro" id="IPR027417">
    <property type="entry name" value="P-loop_NTPase"/>
</dbReference>
<dbReference type="Gene3D" id="3.40.50.300">
    <property type="entry name" value="P-loop containing nucleotide triphosphate hydrolases"/>
    <property type="match status" value="1"/>
</dbReference>
<evidence type="ECO:0000313" key="1">
    <source>
        <dbReference type="EMBL" id="MFA1539963.1"/>
    </source>
</evidence>
<accession>A0ABV4QA79</accession>
<comment type="caution">
    <text evidence="1">The sequence shown here is derived from an EMBL/GenBank/DDBJ whole genome shotgun (WGS) entry which is preliminary data.</text>
</comment>
<dbReference type="Proteomes" id="UP001569963">
    <property type="component" value="Unassembled WGS sequence"/>
</dbReference>
<dbReference type="SUPFAM" id="SSF52540">
    <property type="entry name" value="P-loop containing nucleoside triphosphate hydrolases"/>
    <property type="match status" value="1"/>
</dbReference>
<dbReference type="RefSeq" id="WP_371949867.1">
    <property type="nucleotide sequence ID" value="NZ_JAXCEI010000005.1"/>
</dbReference>
<evidence type="ECO:0000313" key="2">
    <source>
        <dbReference type="Proteomes" id="UP001569963"/>
    </source>
</evidence>
<sequence length="228" mass="25764">MNVCFSGYTAVGKTTHSLLLAETLGFAYVSASEILLERLDVDRTKVNESRTWFDRYQEFGSILKSSSIDAEIDEYLGRRAREDDRVVFDTRFLPWFSGDGSLRIWLESDLAARARKCFVSIDGAGPDVLECAIKVQRRDTLDVERLLDGHGQIFAPDRDVFDAVLDNSSLIPEPTRRCADNGIAVFHEYVMATIEALDGDRRRLDKLFDMDPAMAGSIVRYVRDVHEG</sequence>
<proteinExistence type="predicted"/>
<name>A0ABV4QA79_9ACTN</name>